<dbReference type="AlphaFoldDB" id="A0A1K2I2J1"/>
<protein>
    <submittedName>
        <fullName evidence="6">DNA-binding transcriptional regulator, GntR family</fullName>
    </submittedName>
</protein>
<feature type="region of interest" description="Disordered" evidence="4">
    <location>
        <begin position="1"/>
        <end position="22"/>
    </location>
</feature>
<dbReference type="CDD" id="cd07377">
    <property type="entry name" value="WHTH_GntR"/>
    <property type="match status" value="1"/>
</dbReference>
<evidence type="ECO:0000313" key="7">
    <source>
        <dbReference type="Proteomes" id="UP000183447"/>
    </source>
</evidence>
<accession>A0A1K2I2J1</accession>
<reference evidence="6 7" key="1">
    <citation type="submission" date="2016-11" db="EMBL/GenBank/DDBJ databases">
        <authorList>
            <person name="Jaros S."/>
            <person name="Januszkiewicz K."/>
            <person name="Wedrychowicz H."/>
        </authorList>
    </citation>
    <scope>NUCLEOTIDE SEQUENCE [LARGE SCALE GENOMIC DNA]</scope>
    <source>
        <strain evidence="6 7">ATCC 23634</strain>
    </source>
</reference>
<dbReference type="Gene3D" id="1.20.120.530">
    <property type="entry name" value="GntR ligand-binding domain-like"/>
    <property type="match status" value="1"/>
</dbReference>
<proteinExistence type="predicted"/>
<dbReference type="Gene3D" id="1.10.10.10">
    <property type="entry name" value="Winged helix-like DNA-binding domain superfamily/Winged helix DNA-binding domain"/>
    <property type="match status" value="1"/>
</dbReference>
<dbReference type="InterPro" id="IPR036388">
    <property type="entry name" value="WH-like_DNA-bd_sf"/>
</dbReference>
<name>A0A1K2I2J1_9HYPH</name>
<dbReference type="STRING" id="665118.SAMN02983003_3800"/>
<dbReference type="PANTHER" id="PTHR43537">
    <property type="entry name" value="TRANSCRIPTIONAL REGULATOR, GNTR FAMILY"/>
    <property type="match status" value="1"/>
</dbReference>
<evidence type="ECO:0000256" key="2">
    <source>
        <dbReference type="ARBA" id="ARBA00023125"/>
    </source>
</evidence>
<organism evidence="6 7">
    <name type="scientific">Devosia enhydra</name>
    <dbReference type="NCBI Taxonomy" id="665118"/>
    <lineage>
        <taxon>Bacteria</taxon>
        <taxon>Pseudomonadati</taxon>
        <taxon>Pseudomonadota</taxon>
        <taxon>Alphaproteobacteria</taxon>
        <taxon>Hyphomicrobiales</taxon>
        <taxon>Devosiaceae</taxon>
        <taxon>Devosia</taxon>
    </lineage>
</organism>
<evidence type="ECO:0000256" key="4">
    <source>
        <dbReference type="SAM" id="MobiDB-lite"/>
    </source>
</evidence>
<dbReference type="InterPro" id="IPR008920">
    <property type="entry name" value="TF_FadR/GntR_C"/>
</dbReference>
<keyword evidence="1" id="KW-0805">Transcription regulation</keyword>
<dbReference type="Pfam" id="PF07729">
    <property type="entry name" value="FCD"/>
    <property type="match status" value="1"/>
</dbReference>
<dbReference type="Proteomes" id="UP000183447">
    <property type="component" value="Unassembled WGS sequence"/>
</dbReference>
<feature type="domain" description="HTH gntR-type" evidence="5">
    <location>
        <begin position="20"/>
        <end position="87"/>
    </location>
</feature>
<dbReference type="InterPro" id="IPR036390">
    <property type="entry name" value="WH_DNA-bd_sf"/>
</dbReference>
<dbReference type="InterPro" id="IPR011711">
    <property type="entry name" value="GntR_C"/>
</dbReference>
<evidence type="ECO:0000313" key="6">
    <source>
        <dbReference type="EMBL" id="SFZ86610.1"/>
    </source>
</evidence>
<keyword evidence="2 6" id="KW-0238">DNA-binding</keyword>
<evidence type="ECO:0000259" key="5">
    <source>
        <dbReference type="PROSITE" id="PS50949"/>
    </source>
</evidence>
<evidence type="ECO:0000256" key="3">
    <source>
        <dbReference type="ARBA" id="ARBA00023163"/>
    </source>
</evidence>
<dbReference type="SMART" id="SM00345">
    <property type="entry name" value="HTH_GNTR"/>
    <property type="match status" value="1"/>
</dbReference>
<dbReference type="SUPFAM" id="SSF46785">
    <property type="entry name" value="Winged helix' DNA-binding domain"/>
    <property type="match status" value="1"/>
</dbReference>
<dbReference type="EMBL" id="FPKU01000004">
    <property type="protein sequence ID" value="SFZ86610.1"/>
    <property type="molecule type" value="Genomic_DNA"/>
</dbReference>
<dbReference type="RefSeq" id="WP_072346481.1">
    <property type="nucleotide sequence ID" value="NZ_FPKU01000004.1"/>
</dbReference>
<dbReference type="OrthoDB" id="9788098at2"/>
<dbReference type="SUPFAM" id="SSF48008">
    <property type="entry name" value="GntR ligand-binding domain-like"/>
    <property type="match status" value="1"/>
</dbReference>
<dbReference type="InterPro" id="IPR000524">
    <property type="entry name" value="Tscrpt_reg_HTH_GntR"/>
</dbReference>
<keyword evidence="7" id="KW-1185">Reference proteome</keyword>
<gene>
    <name evidence="6" type="ORF">SAMN02983003_3800</name>
</gene>
<keyword evidence="3" id="KW-0804">Transcription</keyword>
<dbReference type="PROSITE" id="PS50949">
    <property type="entry name" value="HTH_GNTR"/>
    <property type="match status" value="1"/>
</dbReference>
<dbReference type="GO" id="GO:0003677">
    <property type="term" value="F:DNA binding"/>
    <property type="evidence" value="ECO:0007669"/>
    <property type="project" value="UniProtKB-KW"/>
</dbReference>
<dbReference type="SMART" id="SM00895">
    <property type="entry name" value="FCD"/>
    <property type="match status" value="1"/>
</dbReference>
<sequence>MKADTTTYGFLDPSRNPQRGGLTQHVTDSLRRAIVGLDLAPGTAIDKPAICARLGVSRFPVSEALARLQAEGLVEILPQRGSIVSLIRIADVLEFMLIRKALEAEAVRVATRSGGDGLVAALERNLALQQGAVEADDRSLFHAHDLDFHELLMDATGFSRLGATIDSARANIDRARRLVLSPRRLETSCSEHRAIVRAIASGDERAGAVAMRAHIDSVVAELVAFARVHPEPFADGDPAAIDTASTRYPAG</sequence>
<dbReference type="GO" id="GO:0003700">
    <property type="term" value="F:DNA-binding transcription factor activity"/>
    <property type="evidence" value="ECO:0007669"/>
    <property type="project" value="InterPro"/>
</dbReference>
<evidence type="ECO:0000256" key="1">
    <source>
        <dbReference type="ARBA" id="ARBA00023015"/>
    </source>
</evidence>
<dbReference type="Pfam" id="PF00392">
    <property type="entry name" value="GntR"/>
    <property type="match status" value="1"/>
</dbReference>
<dbReference type="PANTHER" id="PTHR43537:SF45">
    <property type="entry name" value="GNTR FAMILY REGULATORY PROTEIN"/>
    <property type="match status" value="1"/>
</dbReference>